<dbReference type="PANTHER" id="PTHR11054:SF0">
    <property type="entry name" value="6-PHOSPHOGLUCONOLACTONASE"/>
    <property type="match status" value="1"/>
</dbReference>
<evidence type="ECO:0000256" key="5">
    <source>
        <dbReference type="ARBA" id="ARBA00013198"/>
    </source>
</evidence>
<sequence>MVDFHVYADTEELSQAAARLFADLSHKAHDLRGRFIVALSGGSTPRRLFEILATPQFAEMIQWDSVVVFWGDDRAVGPDHEWSNYKLAHESLLAHVPIPKEYIVRIRGELGAAKAAEVMLEELRHVFGDESLPRFDLIIQGMGGDGHTASLFPGTDDLNATDWVVPVFDPPADPKVDRVTLSFPVLNQARVALFLAAGADKRDKISEIMNDPSASERYPAARLEAEKTFWYVDEAAFAGLSGVEKNPSNTA</sequence>
<dbReference type="HOGENOM" id="CLU_053947_2_0_7"/>
<reference evidence="9 10" key="1">
    <citation type="journal article" date="2013" name="PLoS ONE">
        <title>The first genomic and proteomic characterization of a deep-sea sulfate reducer: insights into the piezophilic lifestyle of Desulfovibrio piezophilus.</title>
        <authorList>
            <person name="Pradel N."/>
            <person name="Ji B."/>
            <person name="Gimenez G."/>
            <person name="Talla E."/>
            <person name="Lenoble P."/>
            <person name="Garel M."/>
            <person name="Tamburini C."/>
            <person name="Fourquet P."/>
            <person name="Lebrun R."/>
            <person name="Bertin P."/>
            <person name="Denis Y."/>
            <person name="Pophillat M."/>
            <person name="Barbe V."/>
            <person name="Ollivier B."/>
            <person name="Dolla A."/>
        </authorList>
    </citation>
    <scope>NUCLEOTIDE SEQUENCE [LARGE SCALE GENOMIC DNA]</scope>
    <source>
        <strain evidence="10">DSM 10523 / SB164P1</strain>
    </source>
</reference>
<dbReference type="NCBIfam" id="TIGR01198">
    <property type="entry name" value="pgl"/>
    <property type="match status" value="1"/>
</dbReference>
<dbReference type="KEGG" id="dpi:BN4_11756"/>
<dbReference type="InterPro" id="IPR006148">
    <property type="entry name" value="Glc/Gal-6P_isomerase"/>
</dbReference>
<dbReference type="BioCyc" id="DPIE1322246:BN4_RS08815-MONOMER"/>
<dbReference type="RefSeq" id="WP_015415035.1">
    <property type="nucleotide sequence ID" value="NC_020409.1"/>
</dbReference>
<dbReference type="eggNOG" id="COG0363">
    <property type="taxonomic scope" value="Bacteria"/>
</dbReference>
<dbReference type="EMBL" id="FO203427">
    <property type="protein sequence ID" value="CCH48991.1"/>
    <property type="molecule type" value="Genomic_DNA"/>
</dbReference>
<reference evidence="10" key="2">
    <citation type="journal article" date="2013" name="Stand. Genomic Sci.">
        <title>Complete genome sequence of Desulfocapsa sulfexigens, a marine deltaproteobacterium specialized in disproportionating inorganic sulfur compounds.</title>
        <authorList>
            <person name="Finster K.W."/>
            <person name="Kjeldsen K.U."/>
            <person name="Kube M."/>
            <person name="Reinhardt R."/>
            <person name="Mussmann M."/>
            <person name="Amann R."/>
            <person name="Schreiber L."/>
        </authorList>
    </citation>
    <scope>NUCLEOTIDE SEQUENCE [LARGE SCALE GENOMIC DNA]</scope>
    <source>
        <strain evidence="10">DSM 10523 / SB164P1</strain>
    </source>
</reference>
<comment type="catalytic activity">
    <reaction evidence="1 7">
        <text>6-phospho-D-glucono-1,5-lactone + H2O = 6-phospho-D-gluconate + H(+)</text>
        <dbReference type="Rhea" id="RHEA:12556"/>
        <dbReference type="ChEBI" id="CHEBI:15377"/>
        <dbReference type="ChEBI" id="CHEBI:15378"/>
        <dbReference type="ChEBI" id="CHEBI:57955"/>
        <dbReference type="ChEBI" id="CHEBI:58759"/>
        <dbReference type="EC" id="3.1.1.31"/>
    </reaction>
</comment>
<dbReference type="SUPFAM" id="SSF100950">
    <property type="entry name" value="NagB/RpiA/CoA transferase-like"/>
    <property type="match status" value="1"/>
</dbReference>
<evidence type="ECO:0000256" key="4">
    <source>
        <dbReference type="ARBA" id="ARBA00010662"/>
    </source>
</evidence>
<dbReference type="GO" id="GO:0005975">
    <property type="term" value="P:carbohydrate metabolic process"/>
    <property type="evidence" value="ECO:0007669"/>
    <property type="project" value="UniProtKB-UniRule"/>
</dbReference>
<evidence type="ECO:0000313" key="10">
    <source>
        <dbReference type="Proteomes" id="UP000011724"/>
    </source>
</evidence>
<dbReference type="Gene3D" id="3.40.50.1360">
    <property type="match status" value="1"/>
</dbReference>
<dbReference type="InterPro" id="IPR039104">
    <property type="entry name" value="6PGL"/>
</dbReference>
<dbReference type="STRING" id="1322246.BN4_11756"/>
<dbReference type="AlphaFoldDB" id="M1WK51"/>
<dbReference type="GO" id="GO:0006098">
    <property type="term" value="P:pentose-phosphate shunt"/>
    <property type="evidence" value="ECO:0007669"/>
    <property type="project" value="UniProtKB-UniPathway"/>
</dbReference>
<dbReference type="Pfam" id="PF01182">
    <property type="entry name" value="Glucosamine_iso"/>
    <property type="match status" value="1"/>
</dbReference>
<accession>M1WK51</accession>
<comment type="function">
    <text evidence="2 7">Hydrolysis of 6-phosphogluconolactone to 6-phosphogluconate.</text>
</comment>
<dbReference type="PANTHER" id="PTHR11054">
    <property type="entry name" value="6-PHOSPHOGLUCONOLACTONASE"/>
    <property type="match status" value="1"/>
</dbReference>
<evidence type="ECO:0000256" key="2">
    <source>
        <dbReference type="ARBA" id="ARBA00002681"/>
    </source>
</evidence>
<protein>
    <recommendedName>
        <fullName evidence="6 7">6-phosphogluconolactonase</fullName>
        <shortName evidence="7">6PGL</shortName>
        <ecNumber evidence="5 7">3.1.1.31</ecNumber>
    </recommendedName>
</protein>
<keyword evidence="7" id="KW-0378">Hydrolase</keyword>
<comment type="similarity">
    <text evidence="4 7">Belongs to the glucosamine/galactosamine-6-phosphate isomerase family. 6-phosphogluconolactonase subfamily.</text>
</comment>
<comment type="pathway">
    <text evidence="3 7">Carbohydrate degradation; pentose phosphate pathway; D-ribulose 5-phosphate from D-glucose 6-phosphate (oxidative stage): step 2/3.</text>
</comment>
<evidence type="ECO:0000259" key="8">
    <source>
        <dbReference type="Pfam" id="PF01182"/>
    </source>
</evidence>
<dbReference type="PATRIC" id="fig|879567.3.peg.1845"/>
<evidence type="ECO:0000256" key="7">
    <source>
        <dbReference type="RuleBase" id="RU365095"/>
    </source>
</evidence>
<feature type="domain" description="Glucosamine/galactosamine-6-phosphate isomerase" evidence="8">
    <location>
        <begin position="9"/>
        <end position="230"/>
    </location>
</feature>
<organism evidence="9 10">
    <name type="scientific">Pseudodesulfovibrio piezophilus (strain DSM 21447 / JCM 15486 / C1TLV30)</name>
    <name type="common">Desulfovibrio piezophilus</name>
    <dbReference type="NCBI Taxonomy" id="1322246"/>
    <lineage>
        <taxon>Bacteria</taxon>
        <taxon>Pseudomonadati</taxon>
        <taxon>Thermodesulfobacteriota</taxon>
        <taxon>Desulfovibrionia</taxon>
        <taxon>Desulfovibrionales</taxon>
        <taxon>Desulfovibrionaceae</taxon>
    </lineage>
</organism>
<dbReference type="InterPro" id="IPR037171">
    <property type="entry name" value="NagB/RpiA_transferase-like"/>
</dbReference>
<dbReference type="UniPathway" id="UPA00115">
    <property type="reaction ID" value="UER00409"/>
</dbReference>
<evidence type="ECO:0000256" key="6">
    <source>
        <dbReference type="ARBA" id="ARBA00020337"/>
    </source>
</evidence>
<dbReference type="EC" id="3.1.1.31" evidence="5 7"/>
<evidence type="ECO:0000313" key="9">
    <source>
        <dbReference type="EMBL" id="CCH48991.1"/>
    </source>
</evidence>
<dbReference type="OrthoDB" id="9810967at2"/>
<proteinExistence type="inferred from homology"/>
<dbReference type="CDD" id="cd01400">
    <property type="entry name" value="6PGL"/>
    <property type="match status" value="1"/>
</dbReference>
<keyword evidence="10" id="KW-1185">Reference proteome</keyword>
<evidence type="ECO:0000256" key="3">
    <source>
        <dbReference type="ARBA" id="ARBA00004961"/>
    </source>
</evidence>
<dbReference type="InterPro" id="IPR005900">
    <property type="entry name" value="6-phosphogluconolactonase_DevB"/>
</dbReference>
<dbReference type="GO" id="GO:0017057">
    <property type="term" value="F:6-phosphogluconolactonase activity"/>
    <property type="evidence" value="ECO:0007669"/>
    <property type="project" value="UniProtKB-UniRule"/>
</dbReference>
<evidence type="ECO:0000256" key="1">
    <source>
        <dbReference type="ARBA" id="ARBA00000832"/>
    </source>
</evidence>
<dbReference type="Proteomes" id="UP000011724">
    <property type="component" value="Chromosome"/>
</dbReference>
<name>M1WK51_PSEP2</name>
<gene>
    <name evidence="7" type="primary">pgl</name>
    <name evidence="9" type="ordered locus">BN4_11756</name>
</gene>